<keyword evidence="3" id="KW-1185">Reference proteome</keyword>
<dbReference type="AlphaFoldDB" id="A0A0U1NYX7"/>
<dbReference type="SUPFAM" id="SSF52540">
    <property type="entry name" value="P-loop containing nucleoside triphosphate hydrolases"/>
    <property type="match status" value="1"/>
</dbReference>
<dbReference type="EMBL" id="CVRB01000003">
    <property type="protein sequence ID" value="CRK83022.1"/>
    <property type="molecule type" value="Genomic_DNA"/>
</dbReference>
<evidence type="ECO:0000259" key="1">
    <source>
        <dbReference type="SMART" id="SM00382"/>
    </source>
</evidence>
<dbReference type="STRING" id="1499688.BN000_02977"/>
<feature type="domain" description="AAA+ ATPase" evidence="1">
    <location>
        <begin position="20"/>
        <end position="294"/>
    </location>
</feature>
<dbReference type="CDD" id="cd00267">
    <property type="entry name" value="ABC_ATPase"/>
    <property type="match status" value="2"/>
</dbReference>
<reference evidence="3" key="1">
    <citation type="submission" date="2015-05" db="EMBL/GenBank/DDBJ databases">
        <authorList>
            <person name="Urmite Genomes"/>
        </authorList>
    </citation>
    <scope>NUCLEOTIDE SEQUENCE [LARGE SCALE GENOMIC DNA]</scope>
    <source>
        <strain evidence="3">LF1</strain>
    </source>
</reference>
<dbReference type="Proteomes" id="UP000199087">
    <property type="component" value="Unassembled WGS sequence"/>
</dbReference>
<dbReference type="PANTHER" id="PTHR43581">
    <property type="entry name" value="ATP/GTP PHOSPHATASE"/>
    <property type="match status" value="1"/>
</dbReference>
<dbReference type="InterPro" id="IPR003593">
    <property type="entry name" value="AAA+_ATPase"/>
</dbReference>
<dbReference type="GO" id="GO:0005524">
    <property type="term" value="F:ATP binding"/>
    <property type="evidence" value="ECO:0007669"/>
    <property type="project" value="InterPro"/>
</dbReference>
<gene>
    <name evidence="2" type="ORF">BN000_02977</name>
</gene>
<protein>
    <recommendedName>
        <fullName evidence="1">AAA+ ATPase domain-containing protein</fullName>
    </recommendedName>
</protein>
<dbReference type="Pfam" id="PF20469">
    <property type="entry name" value="OLD-like_TOPRIM"/>
    <property type="match status" value="1"/>
</dbReference>
<evidence type="ECO:0000313" key="3">
    <source>
        <dbReference type="Proteomes" id="UP000199087"/>
    </source>
</evidence>
<proteinExistence type="predicted"/>
<organism evidence="2 3">
    <name type="scientific">Neobacillus massiliamazoniensis</name>
    <dbReference type="NCBI Taxonomy" id="1499688"/>
    <lineage>
        <taxon>Bacteria</taxon>
        <taxon>Bacillati</taxon>
        <taxon>Bacillota</taxon>
        <taxon>Bacilli</taxon>
        <taxon>Bacillales</taxon>
        <taxon>Bacillaceae</taxon>
        <taxon>Neobacillus</taxon>
    </lineage>
</organism>
<accession>A0A0U1NYX7</accession>
<dbReference type="Pfam" id="PF13304">
    <property type="entry name" value="AAA_21"/>
    <property type="match status" value="1"/>
</dbReference>
<dbReference type="PANTHER" id="PTHR43581:SF2">
    <property type="entry name" value="EXCINUCLEASE ATPASE SUBUNIT"/>
    <property type="match status" value="1"/>
</dbReference>
<dbReference type="OrthoDB" id="9801813at2"/>
<sequence>MEVWIKNLIFSDNSEVAFQKNDITIIVGPNNSGKSTALKEIDYLSRNPMFSGNVIKKLTYIKEGTEESLLDFLERNSKKYYSSNPLPTYTGFGFSIYENTAKNLWNSDNGLGELGNITTKILTTEARLTAANPAPNIAITREPLTHPIHYLQIDDNIELEFSNYFKKAFGKDLVLNRNAGNEVPLHIGNRPIPKEGEDRVSLNYIKELELLPKLQEQGDGMRSFVGVLLNTLTSIHSILLIDEPEAFLHPPQARLLGKMITQDSQRHKQLFLSTHSSDFLRGVLDTNSKNVKILRIQRNDNLNQISLLNNEDLKEFMQDPLLRHSNILDGLFHSKVIICESDSDCRFYSSIFNSIYDDAQLTIPDVMFIHCGGKHRIPLIIKALKKLNVDISVITDFDVLNNINPLQIIVNNLGGDWNSVSSRWQVLKSRIEQIKPELETKHVKQKIYEILETTHEVVFPQRNVIEINNILRNTSAWSLAKKSGKSFIPAGDAFGAFNEINEYFKNIGLYIVEGGELESFVRSIGNHGPKWVNEVLSSKDLSNDPELEIAREFVKKVVNFNRYTKTSKTR</sequence>
<evidence type="ECO:0000313" key="2">
    <source>
        <dbReference type="EMBL" id="CRK83022.1"/>
    </source>
</evidence>
<dbReference type="InterPro" id="IPR027417">
    <property type="entry name" value="P-loop_NTPase"/>
</dbReference>
<dbReference type="SMART" id="SM00382">
    <property type="entry name" value="AAA"/>
    <property type="match status" value="1"/>
</dbReference>
<dbReference type="RefSeq" id="WP_090635314.1">
    <property type="nucleotide sequence ID" value="NZ_CVRB01000003.1"/>
</dbReference>
<dbReference type="InterPro" id="IPR034139">
    <property type="entry name" value="TOPRIM_OLD"/>
</dbReference>
<name>A0A0U1NYX7_9BACI</name>
<dbReference type="InterPro" id="IPR051396">
    <property type="entry name" value="Bact_Antivir_Def_Nuclease"/>
</dbReference>
<dbReference type="GO" id="GO:0016887">
    <property type="term" value="F:ATP hydrolysis activity"/>
    <property type="evidence" value="ECO:0007669"/>
    <property type="project" value="InterPro"/>
</dbReference>
<dbReference type="InterPro" id="IPR003959">
    <property type="entry name" value="ATPase_AAA_core"/>
</dbReference>
<dbReference type="Gene3D" id="3.40.50.300">
    <property type="entry name" value="P-loop containing nucleotide triphosphate hydrolases"/>
    <property type="match status" value="2"/>
</dbReference>